<dbReference type="RefSeq" id="WP_130614084.1">
    <property type="nucleotide sequence ID" value="NZ_SGIU01000002.1"/>
</dbReference>
<dbReference type="OrthoDB" id="1437755at2"/>
<dbReference type="InterPro" id="IPR027843">
    <property type="entry name" value="DUF4440"/>
</dbReference>
<organism evidence="2 3">
    <name type="scientific">Flagellimonas allohymeniacidonis</name>
    <dbReference type="NCBI Taxonomy" id="2517819"/>
    <lineage>
        <taxon>Bacteria</taxon>
        <taxon>Pseudomonadati</taxon>
        <taxon>Bacteroidota</taxon>
        <taxon>Flavobacteriia</taxon>
        <taxon>Flavobacteriales</taxon>
        <taxon>Flavobacteriaceae</taxon>
        <taxon>Flagellimonas</taxon>
    </lineage>
</organism>
<dbReference type="InterPro" id="IPR032710">
    <property type="entry name" value="NTF2-like_dom_sf"/>
</dbReference>
<feature type="domain" description="DUF4440" evidence="1">
    <location>
        <begin position="37"/>
        <end position="150"/>
    </location>
</feature>
<proteinExistence type="predicted"/>
<reference evidence="2 3" key="1">
    <citation type="submission" date="2019-02" db="EMBL/GenBank/DDBJ databases">
        <title>Draft genome sequence of Muricauda sp. 176CP4-71.</title>
        <authorList>
            <person name="Park J.-S."/>
        </authorList>
    </citation>
    <scope>NUCLEOTIDE SEQUENCE [LARGE SCALE GENOMIC DNA]</scope>
    <source>
        <strain evidence="2 3">176CP4-71</strain>
    </source>
</reference>
<evidence type="ECO:0000313" key="3">
    <source>
        <dbReference type="Proteomes" id="UP000291981"/>
    </source>
</evidence>
<name>A0A4Q8QAK7_9FLAO</name>
<dbReference type="Proteomes" id="UP000291981">
    <property type="component" value="Unassembled WGS sequence"/>
</dbReference>
<comment type="caution">
    <text evidence="2">The sequence shown here is derived from an EMBL/GenBank/DDBJ whole genome shotgun (WGS) entry which is preliminary data.</text>
</comment>
<evidence type="ECO:0000259" key="1">
    <source>
        <dbReference type="Pfam" id="PF14534"/>
    </source>
</evidence>
<evidence type="ECO:0000313" key="2">
    <source>
        <dbReference type="EMBL" id="TAI47352.1"/>
    </source>
</evidence>
<accession>A0A4Q8QAK7</accession>
<dbReference type="SUPFAM" id="SSF54427">
    <property type="entry name" value="NTF2-like"/>
    <property type="match status" value="1"/>
</dbReference>
<dbReference type="Pfam" id="PF14534">
    <property type="entry name" value="DUF4440"/>
    <property type="match status" value="1"/>
</dbReference>
<sequence>MKPLRLIVLMLIWTSCQQQNEAPKAMESFSKDSVVLAKMIDAREQAMIQKDISSAIDQFAEDVTWINSQGYFFKGKEEVKKFHFMLSGNDTLDYYYEGGKPLIRVMDQNNALAYYSWKMFWFRKENPADTTFKEIGLMTLNAQKFDGTWKWNAITNQHTPWFYQEIIPLTVD</sequence>
<dbReference type="EMBL" id="SGIU01000002">
    <property type="protein sequence ID" value="TAI47352.1"/>
    <property type="molecule type" value="Genomic_DNA"/>
</dbReference>
<protein>
    <submittedName>
        <fullName evidence="2">Nuclear transport factor 2 family protein</fullName>
    </submittedName>
</protein>
<dbReference type="AlphaFoldDB" id="A0A4Q8QAK7"/>
<dbReference type="PROSITE" id="PS51257">
    <property type="entry name" value="PROKAR_LIPOPROTEIN"/>
    <property type="match status" value="1"/>
</dbReference>
<gene>
    <name evidence="2" type="ORF">EW142_11785</name>
</gene>
<keyword evidence="3" id="KW-1185">Reference proteome</keyword>
<dbReference type="Gene3D" id="3.10.450.50">
    <property type="match status" value="1"/>
</dbReference>